<comment type="caution">
    <text evidence="2">The sequence shown here is derived from an EMBL/GenBank/DDBJ whole genome shotgun (WGS) entry which is preliminary data.</text>
</comment>
<keyword evidence="3" id="KW-1185">Reference proteome</keyword>
<dbReference type="AlphaFoldDB" id="A0AAW0ADV8"/>
<gene>
    <name evidence="2" type="ORF">R3P38DRAFT_3211829</name>
</gene>
<protein>
    <submittedName>
        <fullName evidence="2">Uncharacterized protein</fullName>
    </submittedName>
</protein>
<dbReference type="Proteomes" id="UP001362999">
    <property type="component" value="Unassembled WGS sequence"/>
</dbReference>
<name>A0AAW0ADV8_9AGAR</name>
<sequence length="117" mass="13218">MPPTDSPMASVTKQTHHLSAPTIVVAVADNDDDILDTDDICAAELQNVLETVFQLVDVPVLNLLSVLVYCFVCKIHFDHSRRRFCWISGTWRLHYRRKIPAGSHHLTLATPPYLKPL</sequence>
<evidence type="ECO:0000256" key="1">
    <source>
        <dbReference type="SAM" id="Phobius"/>
    </source>
</evidence>
<reference evidence="2 3" key="1">
    <citation type="journal article" date="2024" name="J Genomics">
        <title>Draft genome sequencing and assembly of Favolaschia claudopus CIRM-BRFM 2984 isolated from oak limbs.</title>
        <authorList>
            <person name="Navarro D."/>
            <person name="Drula E."/>
            <person name="Chaduli D."/>
            <person name="Cazenave R."/>
            <person name="Ahrendt S."/>
            <person name="Wang J."/>
            <person name="Lipzen A."/>
            <person name="Daum C."/>
            <person name="Barry K."/>
            <person name="Grigoriev I.V."/>
            <person name="Favel A."/>
            <person name="Rosso M.N."/>
            <person name="Martin F."/>
        </authorList>
    </citation>
    <scope>NUCLEOTIDE SEQUENCE [LARGE SCALE GENOMIC DNA]</scope>
    <source>
        <strain evidence="2 3">CIRM-BRFM 2984</strain>
    </source>
</reference>
<proteinExistence type="predicted"/>
<keyword evidence="1" id="KW-0472">Membrane</keyword>
<accession>A0AAW0ADV8</accession>
<feature type="transmembrane region" description="Helical" evidence="1">
    <location>
        <begin position="52"/>
        <end position="73"/>
    </location>
</feature>
<evidence type="ECO:0000313" key="2">
    <source>
        <dbReference type="EMBL" id="KAK7007498.1"/>
    </source>
</evidence>
<dbReference type="EMBL" id="JAWWNJ010000070">
    <property type="protein sequence ID" value="KAK7007498.1"/>
    <property type="molecule type" value="Genomic_DNA"/>
</dbReference>
<keyword evidence="1" id="KW-1133">Transmembrane helix</keyword>
<organism evidence="2 3">
    <name type="scientific">Favolaschia claudopus</name>
    <dbReference type="NCBI Taxonomy" id="2862362"/>
    <lineage>
        <taxon>Eukaryota</taxon>
        <taxon>Fungi</taxon>
        <taxon>Dikarya</taxon>
        <taxon>Basidiomycota</taxon>
        <taxon>Agaricomycotina</taxon>
        <taxon>Agaricomycetes</taxon>
        <taxon>Agaricomycetidae</taxon>
        <taxon>Agaricales</taxon>
        <taxon>Marasmiineae</taxon>
        <taxon>Mycenaceae</taxon>
        <taxon>Favolaschia</taxon>
    </lineage>
</organism>
<evidence type="ECO:0000313" key="3">
    <source>
        <dbReference type="Proteomes" id="UP001362999"/>
    </source>
</evidence>
<keyword evidence="1" id="KW-0812">Transmembrane</keyword>